<sequence>MRIGIFGGSFDPVHKEHVRLAESAVKELSLDRLYVMPAHTPPHKRGKTLSSDEDRSEMCRIAFAHIPGVQVSDYEMKKGGTSYTYLTCRHFAGEYPGAELFWLVGTDMLRDFPTWREPEDILKNAVLAVCARAEEKGWAEREQKAFSERFGKKFTVIGYEGKDVSSTRVRVLTAAGEKIAPYVGGEVADYIRDKGLYRIENAPEALDLEKPSRREHSIRVAFLAAERAPALHIDERKAVTAALFHDCAKNLPPESPLLAGFVPPEGVPGPVLHQYAGAYVAARLGVTDEEILDAIRYHTSGRPDMAPLEKLIFLSDLLEAGRQFEGVDRLRALFWKEKESLDECMEAALSDTLSYLREKGGEVYPLTESAYLFLKNKKPE</sequence>
<dbReference type="CDD" id="cd02165">
    <property type="entry name" value="NMNAT"/>
    <property type="match status" value="1"/>
</dbReference>
<name>A0A9D1MEG4_9FIRM</name>
<evidence type="ECO:0000256" key="11">
    <source>
        <dbReference type="ARBA" id="ARBA00023027"/>
    </source>
</evidence>
<dbReference type="NCBIfam" id="TIGR00125">
    <property type="entry name" value="cyt_tran_rel"/>
    <property type="match status" value="1"/>
</dbReference>
<dbReference type="HAMAP" id="MF_00244">
    <property type="entry name" value="NaMN_adenylyltr"/>
    <property type="match status" value="1"/>
</dbReference>
<evidence type="ECO:0000256" key="4">
    <source>
        <dbReference type="ARBA" id="ARBA00022679"/>
    </source>
</evidence>
<keyword evidence="7 14" id="KW-0547">Nucleotide-binding</keyword>
<comment type="function">
    <text evidence="1 14">Catalyzes the reversible adenylation of nicotinate mononucleotide (NaMN) to nicotinic acid adenine dinucleotide (NaAD).</text>
</comment>
<evidence type="ECO:0000256" key="10">
    <source>
        <dbReference type="ARBA" id="ARBA00023004"/>
    </source>
</evidence>
<comment type="pathway">
    <text evidence="2 14">Cofactor biosynthesis; NAD(+) biosynthesis; deamido-NAD(+) from nicotinate D-ribonucleotide: step 1/1.</text>
</comment>
<evidence type="ECO:0000256" key="8">
    <source>
        <dbReference type="ARBA" id="ARBA00022801"/>
    </source>
</evidence>
<feature type="domain" description="HD" evidence="15">
    <location>
        <begin position="213"/>
        <end position="321"/>
    </location>
</feature>
<comment type="caution">
    <text evidence="16">The sequence shown here is derived from an EMBL/GenBank/DDBJ whole genome shotgun (WGS) entry which is preliminary data.</text>
</comment>
<keyword evidence="9 14" id="KW-0067">ATP-binding</keyword>
<reference evidence="16" key="1">
    <citation type="submission" date="2020-10" db="EMBL/GenBank/DDBJ databases">
        <authorList>
            <person name="Gilroy R."/>
        </authorList>
    </citation>
    <scope>NUCLEOTIDE SEQUENCE</scope>
    <source>
        <strain evidence="16">11687</strain>
    </source>
</reference>
<comment type="similarity">
    <text evidence="14">Belongs to the NadD family.</text>
</comment>
<dbReference type="SUPFAM" id="SSF52374">
    <property type="entry name" value="Nucleotidylyl transferase"/>
    <property type="match status" value="1"/>
</dbReference>
<dbReference type="PANTHER" id="PTHR39321:SF3">
    <property type="entry name" value="PHOSPHOPANTETHEINE ADENYLYLTRANSFERASE"/>
    <property type="match status" value="1"/>
</dbReference>
<dbReference type="GO" id="GO:0046872">
    <property type="term" value="F:metal ion binding"/>
    <property type="evidence" value="ECO:0007669"/>
    <property type="project" value="UniProtKB-KW"/>
</dbReference>
<keyword evidence="5 14" id="KW-0548">Nucleotidyltransferase</keyword>
<evidence type="ECO:0000313" key="17">
    <source>
        <dbReference type="Proteomes" id="UP000824081"/>
    </source>
</evidence>
<evidence type="ECO:0000259" key="15">
    <source>
        <dbReference type="PROSITE" id="PS51831"/>
    </source>
</evidence>
<dbReference type="NCBIfam" id="TIGR00488">
    <property type="entry name" value="bis(5'-nucleosyl)-tetraphosphatase (symmetrical) YqeK"/>
    <property type="match status" value="1"/>
</dbReference>
<dbReference type="SUPFAM" id="SSF109604">
    <property type="entry name" value="HD-domain/PDEase-like"/>
    <property type="match status" value="1"/>
</dbReference>
<evidence type="ECO:0000256" key="6">
    <source>
        <dbReference type="ARBA" id="ARBA00022723"/>
    </source>
</evidence>
<dbReference type="PANTHER" id="PTHR39321">
    <property type="entry name" value="NICOTINATE-NUCLEOTIDE ADENYLYLTRANSFERASE-RELATED"/>
    <property type="match status" value="1"/>
</dbReference>
<dbReference type="InterPro" id="IPR006674">
    <property type="entry name" value="HD_domain"/>
</dbReference>
<evidence type="ECO:0000256" key="12">
    <source>
        <dbReference type="ARBA" id="ARBA00048721"/>
    </source>
</evidence>
<dbReference type="Gene3D" id="1.10.3210.10">
    <property type="entry name" value="Hypothetical protein af1432"/>
    <property type="match status" value="1"/>
</dbReference>
<keyword evidence="10" id="KW-0408">Iron</keyword>
<dbReference type="CDD" id="cd00077">
    <property type="entry name" value="HDc"/>
    <property type="match status" value="1"/>
</dbReference>
<dbReference type="InterPro" id="IPR005249">
    <property type="entry name" value="YqeK"/>
</dbReference>
<keyword evidence="6" id="KW-0479">Metal-binding</keyword>
<dbReference type="Pfam" id="PF01467">
    <property type="entry name" value="CTP_transf_like"/>
    <property type="match status" value="1"/>
</dbReference>
<keyword evidence="3 14" id="KW-0662">Pyridine nucleotide biosynthesis</keyword>
<organism evidence="16 17">
    <name type="scientific">Candidatus Scatosoma pullistercoris</name>
    <dbReference type="NCBI Taxonomy" id="2840934"/>
    <lineage>
        <taxon>Bacteria</taxon>
        <taxon>Bacillati</taxon>
        <taxon>Bacillota</taxon>
        <taxon>Clostridia</taxon>
        <taxon>Candidatus Scatosoma</taxon>
    </lineage>
</organism>
<dbReference type="GO" id="GO:0005524">
    <property type="term" value="F:ATP binding"/>
    <property type="evidence" value="ECO:0007669"/>
    <property type="project" value="UniProtKB-KW"/>
</dbReference>
<gene>
    <name evidence="14 16" type="primary">nadD</name>
    <name evidence="16" type="ORF">IAC57_01670</name>
</gene>
<dbReference type="GO" id="GO:0009435">
    <property type="term" value="P:NAD+ biosynthetic process"/>
    <property type="evidence" value="ECO:0007669"/>
    <property type="project" value="UniProtKB-UniRule"/>
</dbReference>
<dbReference type="InterPro" id="IPR014729">
    <property type="entry name" value="Rossmann-like_a/b/a_fold"/>
</dbReference>
<dbReference type="InterPro" id="IPR004821">
    <property type="entry name" value="Cyt_trans-like"/>
</dbReference>
<evidence type="ECO:0000313" key="16">
    <source>
        <dbReference type="EMBL" id="HIU58787.1"/>
    </source>
</evidence>
<dbReference type="InterPro" id="IPR005248">
    <property type="entry name" value="NadD/NMNAT"/>
</dbReference>
<evidence type="ECO:0000256" key="13">
    <source>
        <dbReference type="ARBA" id="ARBA00049417"/>
    </source>
</evidence>
<dbReference type="SMART" id="SM00471">
    <property type="entry name" value="HDc"/>
    <property type="match status" value="1"/>
</dbReference>
<dbReference type="InterPro" id="IPR003607">
    <property type="entry name" value="HD/PDEase_dom"/>
</dbReference>
<dbReference type="PROSITE" id="PS51831">
    <property type="entry name" value="HD"/>
    <property type="match status" value="1"/>
</dbReference>
<dbReference type="GO" id="GO:0004515">
    <property type="term" value="F:nicotinate-nucleotide adenylyltransferase activity"/>
    <property type="evidence" value="ECO:0007669"/>
    <property type="project" value="UniProtKB-UniRule"/>
</dbReference>
<dbReference type="EC" id="2.7.7.18" evidence="14"/>
<reference evidence="16" key="2">
    <citation type="journal article" date="2021" name="PeerJ">
        <title>Extensive microbial diversity within the chicken gut microbiome revealed by metagenomics and culture.</title>
        <authorList>
            <person name="Gilroy R."/>
            <person name="Ravi A."/>
            <person name="Getino M."/>
            <person name="Pursley I."/>
            <person name="Horton D.L."/>
            <person name="Alikhan N.F."/>
            <person name="Baker D."/>
            <person name="Gharbi K."/>
            <person name="Hall N."/>
            <person name="Watson M."/>
            <person name="Adriaenssens E.M."/>
            <person name="Foster-Nyarko E."/>
            <person name="Jarju S."/>
            <person name="Secka A."/>
            <person name="Antonio M."/>
            <person name="Oren A."/>
            <person name="Chaudhuri R.R."/>
            <person name="La Ragione R."/>
            <person name="Hildebrand F."/>
            <person name="Pallen M.J."/>
        </authorList>
    </citation>
    <scope>NUCLEOTIDE SEQUENCE</scope>
    <source>
        <strain evidence="16">11687</strain>
    </source>
</reference>
<evidence type="ECO:0000256" key="3">
    <source>
        <dbReference type="ARBA" id="ARBA00022642"/>
    </source>
</evidence>
<evidence type="ECO:0000256" key="1">
    <source>
        <dbReference type="ARBA" id="ARBA00002324"/>
    </source>
</evidence>
<evidence type="ECO:0000256" key="2">
    <source>
        <dbReference type="ARBA" id="ARBA00005019"/>
    </source>
</evidence>
<evidence type="ECO:0000256" key="14">
    <source>
        <dbReference type="HAMAP-Rule" id="MF_00244"/>
    </source>
</evidence>
<accession>A0A9D1MEG4</accession>
<dbReference type="Proteomes" id="UP000824081">
    <property type="component" value="Unassembled WGS sequence"/>
</dbReference>
<comment type="catalytic activity">
    <reaction evidence="12 14">
        <text>nicotinate beta-D-ribonucleotide + ATP + H(+) = deamido-NAD(+) + diphosphate</text>
        <dbReference type="Rhea" id="RHEA:22860"/>
        <dbReference type="ChEBI" id="CHEBI:15378"/>
        <dbReference type="ChEBI" id="CHEBI:30616"/>
        <dbReference type="ChEBI" id="CHEBI:33019"/>
        <dbReference type="ChEBI" id="CHEBI:57502"/>
        <dbReference type="ChEBI" id="CHEBI:58437"/>
        <dbReference type="EC" id="2.7.7.18"/>
    </reaction>
</comment>
<dbReference type="Gene3D" id="3.40.50.620">
    <property type="entry name" value="HUPs"/>
    <property type="match status" value="1"/>
</dbReference>
<evidence type="ECO:0000256" key="7">
    <source>
        <dbReference type="ARBA" id="ARBA00022741"/>
    </source>
</evidence>
<evidence type="ECO:0000256" key="5">
    <source>
        <dbReference type="ARBA" id="ARBA00022695"/>
    </source>
</evidence>
<dbReference type="NCBIfam" id="TIGR00482">
    <property type="entry name" value="nicotinate (nicotinamide) nucleotide adenylyltransferase"/>
    <property type="match status" value="1"/>
</dbReference>
<dbReference type="AlphaFoldDB" id="A0A9D1MEG4"/>
<dbReference type="EMBL" id="DVMZ01000049">
    <property type="protein sequence ID" value="HIU58787.1"/>
    <property type="molecule type" value="Genomic_DNA"/>
</dbReference>
<dbReference type="GO" id="GO:0008803">
    <property type="term" value="F:bis(5'-nucleosyl)-tetraphosphatase (symmetrical) activity"/>
    <property type="evidence" value="ECO:0007669"/>
    <property type="project" value="UniProtKB-EC"/>
</dbReference>
<protein>
    <recommendedName>
        <fullName evidence="14">Probable nicotinate-nucleotide adenylyltransferase</fullName>
        <ecNumber evidence="14">2.7.7.18</ecNumber>
    </recommendedName>
    <alternativeName>
        <fullName evidence="14">Deamido-NAD(+) diphosphorylase</fullName>
    </alternativeName>
    <alternativeName>
        <fullName evidence="14">Deamido-NAD(+) pyrophosphorylase</fullName>
    </alternativeName>
    <alternativeName>
        <fullName evidence="14">Nicotinate mononucleotide adenylyltransferase</fullName>
        <shortName evidence="14">NaMN adenylyltransferase</shortName>
    </alternativeName>
</protein>
<keyword evidence="11 14" id="KW-0520">NAD</keyword>
<dbReference type="Pfam" id="PF01966">
    <property type="entry name" value="HD"/>
    <property type="match status" value="1"/>
</dbReference>
<proteinExistence type="inferred from homology"/>
<comment type="catalytic activity">
    <reaction evidence="13">
        <text>P(1),P(4)-bis(5'-adenosyl) tetraphosphate + H2O = 2 ADP + 2 H(+)</text>
        <dbReference type="Rhea" id="RHEA:24252"/>
        <dbReference type="ChEBI" id="CHEBI:15377"/>
        <dbReference type="ChEBI" id="CHEBI:15378"/>
        <dbReference type="ChEBI" id="CHEBI:58141"/>
        <dbReference type="ChEBI" id="CHEBI:456216"/>
        <dbReference type="EC" id="3.6.1.41"/>
    </reaction>
</comment>
<keyword evidence="4 14" id="KW-0808">Transferase</keyword>
<keyword evidence="8" id="KW-0378">Hydrolase</keyword>
<evidence type="ECO:0000256" key="9">
    <source>
        <dbReference type="ARBA" id="ARBA00022840"/>
    </source>
</evidence>